<dbReference type="RefSeq" id="WP_344593020.1">
    <property type="nucleotide sequence ID" value="NZ_BAAARW010000020.1"/>
</dbReference>
<sequence>MTTAQTGRAAPPGAPAGGGTAARLLAGRAHQLNEIGLLAAIIVLYLALGSSAEGFLSVHNQLGMLRDAATIGIAAWGVTLVIIAGEIDISIGPAVAFSSVLVAKGSAEWGLGVAGAIALTLVLGLAWGAVAGWLRAVFDVPSFITTLGVWSILGGLGLYLTDALPVTLPESGVFELLGGDLLGVPTAAVIMLVLFGVFAYVARYTPYGRSVYAIGGNAGAARLSGIDLTRVRVALFATTGLLSAITGVLLAARLGSGSGGAAAGLEFDVIAAVVIGGTALAGGRGGMLGTLLGVVFITVIGNGLVLLGVDSFLQNVVRGVIIVAAVLINVIVARRGRATTS</sequence>
<comment type="caution">
    <text evidence="9">The sequence shown here is derived from an EMBL/GenBank/DDBJ whole genome shotgun (WGS) entry which is preliminary data.</text>
</comment>
<evidence type="ECO:0000256" key="2">
    <source>
        <dbReference type="ARBA" id="ARBA00022448"/>
    </source>
</evidence>
<feature type="transmembrane region" description="Helical" evidence="8">
    <location>
        <begin position="109"/>
        <end position="130"/>
    </location>
</feature>
<feature type="transmembrane region" description="Helical" evidence="8">
    <location>
        <begin position="181"/>
        <end position="202"/>
    </location>
</feature>
<reference evidence="10" key="1">
    <citation type="journal article" date="2019" name="Int. J. Syst. Evol. Microbiol.">
        <title>The Global Catalogue of Microorganisms (GCM) 10K type strain sequencing project: providing services to taxonomists for standard genome sequencing and annotation.</title>
        <authorList>
            <consortium name="The Broad Institute Genomics Platform"/>
            <consortium name="The Broad Institute Genome Sequencing Center for Infectious Disease"/>
            <person name="Wu L."/>
            <person name="Ma J."/>
        </authorList>
    </citation>
    <scope>NUCLEOTIDE SEQUENCE [LARGE SCALE GENOMIC DNA]</scope>
    <source>
        <strain evidence="10">JCM 3325</strain>
    </source>
</reference>
<dbReference type="CDD" id="cd06579">
    <property type="entry name" value="TM_PBP1_transp_AraH_like"/>
    <property type="match status" value="1"/>
</dbReference>
<keyword evidence="7 8" id="KW-0472">Membrane</keyword>
<accession>A0ABP5WWA0</accession>
<keyword evidence="10" id="KW-1185">Reference proteome</keyword>
<evidence type="ECO:0000256" key="7">
    <source>
        <dbReference type="ARBA" id="ARBA00023136"/>
    </source>
</evidence>
<keyword evidence="3" id="KW-1003">Cell membrane</keyword>
<feature type="transmembrane region" description="Helical" evidence="8">
    <location>
        <begin position="142"/>
        <end position="161"/>
    </location>
</feature>
<keyword evidence="4" id="KW-0997">Cell inner membrane</keyword>
<evidence type="ECO:0000256" key="8">
    <source>
        <dbReference type="SAM" id="Phobius"/>
    </source>
</evidence>
<evidence type="ECO:0000313" key="10">
    <source>
        <dbReference type="Proteomes" id="UP001501231"/>
    </source>
</evidence>
<feature type="transmembrane region" description="Helical" evidence="8">
    <location>
        <begin position="233"/>
        <end position="254"/>
    </location>
</feature>
<keyword evidence="5 8" id="KW-0812">Transmembrane</keyword>
<protein>
    <submittedName>
        <fullName evidence="9">ABC transporter permease</fullName>
    </submittedName>
</protein>
<keyword evidence="6 8" id="KW-1133">Transmembrane helix</keyword>
<evidence type="ECO:0000256" key="1">
    <source>
        <dbReference type="ARBA" id="ARBA00004651"/>
    </source>
</evidence>
<dbReference type="EMBL" id="BAAARW010000020">
    <property type="protein sequence ID" value="GAA2435094.1"/>
    <property type="molecule type" value="Genomic_DNA"/>
</dbReference>
<evidence type="ECO:0000313" key="9">
    <source>
        <dbReference type="EMBL" id="GAA2435094.1"/>
    </source>
</evidence>
<evidence type="ECO:0000256" key="5">
    <source>
        <dbReference type="ARBA" id="ARBA00022692"/>
    </source>
</evidence>
<evidence type="ECO:0000256" key="3">
    <source>
        <dbReference type="ARBA" id="ARBA00022475"/>
    </source>
</evidence>
<name>A0ABP5WWA0_9ACTN</name>
<dbReference type="PANTHER" id="PTHR32196:SF21">
    <property type="entry name" value="ABC TRANSPORTER PERMEASE PROTEIN YPHD-RELATED"/>
    <property type="match status" value="1"/>
</dbReference>
<dbReference type="Proteomes" id="UP001501231">
    <property type="component" value="Unassembled WGS sequence"/>
</dbReference>
<feature type="transmembrane region" description="Helical" evidence="8">
    <location>
        <begin position="315"/>
        <end position="333"/>
    </location>
</feature>
<feature type="transmembrane region" description="Helical" evidence="8">
    <location>
        <begin position="68"/>
        <end position="89"/>
    </location>
</feature>
<dbReference type="Pfam" id="PF02653">
    <property type="entry name" value="BPD_transp_2"/>
    <property type="match status" value="1"/>
</dbReference>
<proteinExistence type="predicted"/>
<keyword evidence="2" id="KW-0813">Transport</keyword>
<comment type="subcellular location">
    <subcellularLocation>
        <location evidence="1">Cell membrane</location>
        <topology evidence="1">Multi-pass membrane protein</topology>
    </subcellularLocation>
</comment>
<gene>
    <name evidence="9" type="ORF">GCM10010191_57150</name>
</gene>
<evidence type="ECO:0000256" key="4">
    <source>
        <dbReference type="ARBA" id="ARBA00022519"/>
    </source>
</evidence>
<dbReference type="PANTHER" id="PTHR32196">
    <property type="entry name" value="ABC TRANSPORTER PERMEASE PROTEIN YPHD-RELATED-RELATED"/>
    <property type="match status" value="1"/>
</dbReference>
<feature type="transmembrane region" description="Helical" evidence="8">
    <location>
        <begin position="288"/>
        <end position="309"/>
    </location>
</feature>
<evidence type="ECO:0000256" key="6">
    <source>
        <dbReference type="ARBA" id="ARBA00022989"/>
    </source>
</evidence>
<feature type="transmembrane region" description="Helical" evidence="8">
    <location>
        <begin position="35"/>
        <end position="56"/>
    </location>
</feature>
<dbReference type="InterPro" id="IPR001851">
    <property type="entry name" value="ABC_transp_permease"/>
</dbReference>
<feature type="transmembrane region" description="Helical" evidence="8">
    <location>
        <begin position="260"/>
        <end position="281"/>
    </location>
</feature>
<organism evidence="9 10">
    <name type="scientific">Actinomadura vinacea</name>
    <dbReference type="NCBI Taxonomy" id="115336"/>
    <lineage>
        <taxon>Bacteria</taxon>
        <taxon>Bacillati</taxon>
        <taxon>Actinomycetota</taxon>
        <taxon>Actinomycetes</taxon>
        <taxon>Streptosporangiales</taxon>
        <taxon>Thermomonosporaceae</taxon>
        <taxon>Actinomadura</taxon>
    </lineage>
</organism>